<dbReference type="InterPro" id="IPR000835">
    <property type="entry name" value="HTH_MarR-typ"/>
</dbReference>
<reference evidence="5 6" key="1">
    <citation type="submission" date="2019-02" db="EMBL/GenBank/DDBJ databases">
        <title>Deep-cultivation of Planctomycetes and their phenomic and genomic characterization uncovers novel biology.</title>
        <authorList>
            <person name="Wiegand S."/>
            <person name="Jogler M."/>
            <person name="Boedeker C."/>
            <person name="Pinto D."/>
            <person name="Vollmers J."/>
            <person name="Rivas-Marin E."/>
            <person name="Kohn T."/>
            <person name="Peeters S.H."/>
            <person name="Heuer A."/>
            <person name="Rast P."/>
            <person name="Oberbeckmann S."/>
            <person name="Bunk B."/>
            <person name="Jeske O."/>
            <person name="Meyerdierks A."/>
            <person name="Storesund J.E."/>
            <person name="Kallscheuer N."/>
            <person name="Luecker S."/>
            <person name="Lage O.M."/>
            <person name="Pohl T."/>
            <person name="Merkel B.J."/>
            <person name="Hornburger P."/>
            <person name="Mueller R.-W."/>
            <person name="Bruemmer F."/>
            <person name="Labrenz M."/>
            <person name="Spormann A.M."/>
            <person name="Op den Camp H."/>
            <person name="Overmann J."/>
            <person name="Amann R."/>
            <person name="Jetten M.S.M."/>
            <person name="Mascher T."/>
            <person name="Medema M.H."/>
            <person name="Devos D.P."/>
            <person name="Kaster A.-K."/>
            <person name="Ovreas L."/>
            <person name="Rohde M."/>
            <person name="Galperin M.Y."/>
            <person name="Jogler C."/>
        </authorList>
    </citation>
    <scope>NUCLEOTIDE SEQUENCE [LARGE SCALE GENOMIC DNA]</scope>
    <source>
        <strain evidence="5 6">Pla133</strain>
    </source>
</reference>
<gene>
    <name evidence="5" type="primary">mgrA_2</name>
    <name evidence="5" type="ORF">Pla133_45570</name>
</gene>
<dbReference type="SUPFAM" id="SSF46785">
    <property type="entry name" value="Winged helix' DNA-binding domain"/>
    <property type="match status" value="1"/>
</dbReference>
<dbReference type="PANTHER" id="PTHR33164:SF43">
    <property type="entry name" value="HTH-TYPE TRANSCRIPTIONAL REPRESSOR YETL"/>
    <property type="match status" value="1"/>
</dbReference>
<dbReference type="InterPro" id="IPR023187">
    <property type="entry name" value="Tscrpt_reg_MarR-type_CS"/>
</dbReference>
<dbReference type="InterPro" id="IPR039422">
    <property type="entry name" value="MarR/SlyA-like"/>
</dbReference>
<evidence type="ECO:0000313" key="5">
    <source>
        <dbReference type="EMBL" id="QDU69437.1"/>
    </source>
</evidence>
<dbReference type="InterPro" id="IPR036390">
    <property type="entry name" value="WH_DNA-bd_sf"/>
</dbReference>
<dbReference type="PRINTS" id="PR00598">
    <property type="entry name" value="HTHMARR"/>
</dbReference>
<protein>
    <submittedName>
        <fullName evidence="5">HTH-type transcriptional regulator MgrA</fullName>
    </submittedName>
</protein>
<dbReference type="Gene3D" id="1.10.10.10">
    <property type="entry name" value="Winged helix-like DNA-binding domain superfamily/Winged helix DNA-binding domain"/>
    <property type="match status" value="1"/>
</dbReference>
<dbReference type="EMBL" id="CP036287">
    <property type="protein sequence ID" value="QDU69437.1"/>
    <property type="molecule type" value="Genomic_DNA"/>
</dbReference>
<dbReference type="Proteomes" id="UP000316921">
    <property type="component" value="Chromosome"/>
</dbReference>
<dbReference type="Pfam" id="PF01047">
    <property type="entry name" value="MarR"/>
    <property type="match status" value="1"/>
</dbReference>
<dbReference type="AlphaFoldDB" id="A0A518BR26"/>
<dbReference type="GO" id="GO:0003700">
    <property type="term" value="F:DNA-binding transcription factor activity"/>
    <property type="evidence" value="ECO:0007669"/>
    <property type="project" value="InterPro"/>
</dbReference>
<keyword evidence="6" id="KW-1185">Reference proteome</keyword>
<keyword evidence="1" id="KW-0805">Transcription regulation</keyword>
<sequence>MDESDLRGDLAELPCFNLYLGWRRVQAFYKHFLGEGLNPQRVYVLELLLEHRELGVTQLARALDLDVATMSGLLSRMESEGLVDRPRAKGDRRAVAVKLTRRGRATAKRTEAAVAEADAELTGALDPSDVAALARLVERLGELRR</sequence>
<dbReference type="InterPro" id="IPR036388">
    <property type="entry name" value="WH-like_DNA-bd_sf"/>
</dbReference>
<dbReference type="PROSITE" id="PS50995">
    <property type="entry name" value="HTH_MARR_2"/>
    <property type="match status" value="1"/>
</dbReference>
<evidence type="ECO:0000259" key="4">
    <source>
        <dbReference type="PROSITE" id="PS50995"/>
    </source>
</evidence>
<dbReference type="KEGG" id="pbap:Pla133_45570"/>
<accession>A0A518BR26</accession>
<evidence type="ECO:0000256" key="3">
    <source>
        <dbReference type="ARBA" id="ARBA00023163"/>
    </source>
</evidence>
<evidence type="ECO:0000256" key="2">
    <source>
        <dbReference type="ARBA" id="ARBA00023125"/>
    </source>
</evidence>
<dbReference type="PANTHER" id="PTHR33164">
    <property type="entry name" value="TRANSCRIPTIONAL REGULATOR, MARR FAMILY"/>
    <property type="match status" value="1"/>
</dbReference>
<dbReference type="RefSeq" id="WP_145069331.1">
    <property type="nucleotide sequence ID" value="NZ_CP036287.1"/>
</dbReference>
<keyword evidence="3" id="KW-0804">Transcription</keyword>
<name>A0A518BR26_9BACT</name>
<evidence type="ECO:0000313" key="6">
    <source>
        <dbReference type="Proteomes" id="UP000316921"/>
    </source>
</evidence>
<proteinExistence type="predicted"/>
<dbReference type="PROSITE" id="PS01117">
    <property type="entry name" value="HTH_MARR_1"/>
    <property type="match status" value="1"/>
</dbReference>
<dbReference type="GO" id="GO:0003677">
    <property type="term" value="F:DNA binding"/>
    <property type="evidence" value="ECO:0007669"/>
    <property type="project" value="UniProtKB-KW"/>
</dbReference>
<dbReference type="GO" id="GO:0006950">
    <property type="term" value="P:response to stress"/>
    <property type="evidence" value="ECO:0007669"/>
    <property type="project" value="TreeGrafter"/>
</dbReference>
<organism evidence="5 6">
    <name type="scientific">Engelhardtia mirabilis</name>
    <dbReference type="NCBI Taxonomy" id="2528011"/>
    <lineage>
        <taxon>Bacteria</taxon>
        <taxon>Pseudomonadati</taxon>
        <taxon>Planctomycetota</taxon>
        <taxon>Planctomycetia</taxon>
        <taxon>Planctomycetia incertae sedis</taxon>
        <taxon>Engelhardtia</taxon>
    </lineage>
</organism>
<keyword evidence="2" id="KW-0238">DNA-binding</keyword>
<feature type="domain" description="HTH marR-type" evidence="4">
    <location>
        <begin position="1"/>
        <end position="142"/>
    </location>
</feature>
<evidence type="ECO:0000256" key="1">
    <source>
        <dbReference type="ARBA" id="ARBA00023015"/>
    </source>
</evidence>
<dbReference type="SMART" id="SM00347">
    <property type="entry name" value="HTH_MARR"/>
    <property type="match status" value="1"/>
</dbReference>